<dbReference type="SUPFAM" id="SSF50156">
    <property type="entry name" value="PDZ domain-like"/>
    <property type="match status" value="1"/>
</dbReference>
<dbReference type="PROSITE" id="PS50106">
    <property type="entry name" value="PDZ"/>
    <property type="match status" value="1"/>
</dbReference>
<protein>
    <recommendedName>
        <fullName evidence="8">RING-type domain-containing protein</fullName>
    </recommendedName>
</protein>
<feature type="non-terminal residue" evidence="7">
    <location>
        <position position="1"/>
    </location>
</feature>
<dbReference type="CDD" id="cd16571">
    <property type="entry name" value="RING-HC_SIAHs"/>
    <property type="match status" value="1"/>
</dbReference>
<evidence type="ECO:0000259" key="5">
    <source>
        <dbReference type="PROSITE" id="PS50089"/>
    </source>
</evidence>
<keyword evidence="2 4" id="KW-0863">Zinc-finger</keyword>
<sequence length="385" mass="42139">VAMGSETEEYEPSLRQCLVSRPAKGSCGFHLSRTQWDPYPWVSEVEPGSAADRAGLVVGDCVLEVNGEDVLGLRIGAVALRVYARGDQVRLLVWNSGVEYNGAIWCSGNGPTPLSLQRLASCLQSVVSLLECPVCLETIPPPAFQCCNGHTLCGVCRSLTDRCPVCRVALGPRGRCLLADKLHMLFAATFLQSGGKKQKRSKTWTRQVPSLHMPSRLLPRIVPTPSVDRTLGPLQHLYNCPLDSCGSVVKSCDLLSHLQHHGDGPLVQYYCKESSTYLRFPVTRLTTVTLSQTLTFVLHVTPHPTAGCLLLWFWIASEDASSYRLQLELPGRAAVRGQVFPLSWTSQQVLALAADKCIVLNDDDFDSNCTKVKVTILSKCDSTTI</sequence>
<dbReference type="InterPro" id="IPR001478">
    <property type="entry name" value="PDZ"/>
</dbReference>
<dbReference type="InterPro" id="IPR004162">
    <property type="entry name" value="SINA-like_animal"/>
</dbReference>
<evidence type="ECO:0000256" key="4">
    <source>
        <dbReference type="PROSITE-ProRule" id="PRU00175"/>
    </source>
</evidence>
<dbReference type="Pfam" id="PF21362">
    <property type="entry name" value="Sina_RING"/>
    <property type="match status" value="1"/>
</dbReference>
<evidence type="ECO:0000256" key="3">
    <source>
        <dbReference type="ARBA" id="ARBA00022833"/>
    </source>
</evidence>
<dbReference type="InterPro" id="IPR041489">
    <property type="entry name" value="PDZ_6"/>
</dbReference>
<name>A0A1B6KL69_9HEMI</name>
<feature type="domain" description="RING-type" evidence="5">
    <location>
        <begin position="132"/>
        <end position="167"/>
    </location>
</feature>
<dbReference type="GO" id="GO:0043161">
    <property type="term" value="P:proteasome-mediated ubiquitin-dependent protein catabolic process"/>
    <property type="evidence" value="ECO:0007669"/>
    <property type="project" value="TreeGrafter"/>
</dbReference>
<organism evidence="7">
    <name type="scientific">Graphocephala atropunctata</name>
    <dbReference type="NCBI Taxonomy" id="36148"/>
    <lineage>
        <taxon>Eukaryota</taxon>
        <taxon>Metazoa</taxon>
        <taxon>Ecdysozoa</taxon>
        <taxon>Arthropoda</taxon>
        <taxon>Hexapoda</taxon>
        <taxon>Insecta</taxon>
        <taxon>Pterygota</taxon>
        <taxon>Neoptera</taxon>
        <taxon>Paraneoptera</taxon>
        <taxon>Hemiptera</taxon>
        <taxon>Auchenorrhyncha</taxon>
        <taxon>Membracoidea</taxon>
        <taxon>Cicadellidae</taxon>
        <taxon>Cicadellinae</taxon>
        <taxon>Cicadellini</taxon>
        <taxon>Graphocephala</taxon>
    </lineage>
</organism>
<dbReference type="InterPro" id="IPR049548">
    <property type="entry name" value="Sina-like_RING"/>
</dbReference>
<evidence type="ECO:0008006" key="8">
    <source>
        <dbReference type="Google" id="ProtNLM"/>
    </source>
</evidence>
<keyword evidence="1" id="KW-0479">Metal-binding</keyword>
<dbReference type="Gene3D" id="2.30.42.10">
    <property type="match status" value="1"/>
</dbReference>
<dbReference type="GO" id="GO:0031624">
    <property type="term" value="F:ubiquitin conjugating enzyme binding"/>
    <property type="evidence" value="ECO:0007669"/>
    <property type="project" value="TreeGrafter"/>
</dbReference>
<keyword evidence="3" id="KW-0862">Zinc</keyword>
<evidence type="ECO:0000256" key="2">
    <source>
        <dbReference type="ARBA" id="ARBA00022771"/>
    </source>
</evidence>
<reference evidence="7" key="1">
    <citation type="submission" date="2015-11" db="EMBL/GenBank/DDBJ databases">
        <title>De novo transcriptome assembly of four potential Pierce s Disease insect vectors from Arizona vineyards.</title>
        <authorList>
            <person name="Tassone E.E."/>
        </authorList>
    </citation>
    <scope>NUCLEOTIDE SEQUENCE</scope>
</reference>
<evidence type="ECO:0000256" key="1">
    <source>
        <dbReference type="ARBA" id="ARBA00022723"/>
    </source>
</evidence>
<dbReference type="InterPro" id="IPR001841">
    <property type="entry name" value="Znf_RING"/>
</dbReference>
<dbReference type="SMART" id="SM00228">
    <property type="entry name" value="PDZ"/>
    <property type="match status" value="1"/>
</dbReference>
<dbReference type="InterPro" id="IPR036034">
    <property type="entry name" value="PDZ_sf"/>
</dbReference>
<dbReference type="AlphaFoldDB" id="A0A1B6KL69"/>
<dbReference type="Gene3D" id="3.30.40.10">
    <property type="entry name" value="Zinc/RING finger domain, C3HC4 (zinc finger)"/>
    <property type="match status" value="1"/>
</dbReference>
<dbReference type="GO" id="GO:0061630">
    <property type="term" value="F:ubiquitin protein ligase activity"/>
    <property type="evidence" value="ECO:0007669"/>
    <property type="project" value="TreeGrafter"/>
</dbReference>
<dbReference type="Pfam" id="PF17820">
    <property type="entry name" value="PDZ_6"/>
    <property type="match status" value="1"/>
</dbReference>
<dbReference type="PANTHER" id="PTHR45877">
    <property type="entry name" value="E3 UBIQUITIN-PROTEIN LIGASE SIAH2"/>
    <property type="match status" value="1"/>
</dbReference>
<dbReference type="GO" id="GO:0008270">
    <property type="term" value="F:zinc ion binding"/>
    <property type="evidence" value="ECO:0007669"/>
    <property type="project" value="UniProtKB-KW"/>
</dbReference>
<feature type="domain" description="PDZ" evidence="6">
    <location>
        <begin position="16"/>
        <end position="97"/>
    </location>
</feature>
<dbReference type="EMBL" id="GEBQ01027765">
    <property type="protein sequence ID" value="JAT12212.1"/>
    <property type="molecule type" value="Transcribed_RNA"/>
</dbReference>
<dbReference type="InterPro" id="IPR013083">
    <property type="entry name" value="Znf_RING/FYVE/PHD"/>
</dbReference>
<dbReference type="PANTHER" id="PTHR45877:SF2">
    <property type="entry name" value="E3 UBIQUITIN-PROTEIN LIGASE SINA-RELATED"/>
    <property type="match status" value="1"/>
</dbReference>
<dbReference type="GO" id="GO:0005737">
    <property type="term" value="C:cytoplasm"/>
    <property type="evidence" value="ECO:0007669"/>
    <property type="project" value="TreeGrafter"/>
</dbReference>
<evidence type="ECO:0000259" key="6">
    <source>
        <dbReference type="PROSITE" id="PS50106"/>
    </source>
</evidence>
<gene>
    <name evidence="7" type="ORF">g.9045</name>
</gene>
<dbReference type="SUPFAM" id="SSF57850">
    <property type="entry name" value="RING/U-box"/>
    <property type="match status" value="1"/>
</dbReference>
<accession>A0A1B6KL69</accession>
<dbReference type="PROSITE" id="PS50089">
    <property type="entry name" value="ZF_RING_2"/>
    <property type="match status" value="1"/>
</dbReference>
<evidence type="ECO:0000313" key="7">
    <source>
        <dbReference type="EMBL" id="JAT12212.1"/>
    </source>
</evidence>
<proteinExistence type="predicted"/>